<keyword evidence="1" id="KW-0812">Transmembrane</keyword>
<organism evidence="2 3">
    <name type="scientific">Gordonia prachuapensis</name>
    <dbReference type="NCBI Taxonomy" id="3115651"/>
    <lineage>
        <taxon>Bacteria</taxon>
        <taxon>Bacillati</taxon>
        <taxon>Actinomycetota</taxon>
        <taxon>Actinomycetes</taxon>
        <taxon>Mycobacteriales</taxon>
        <taxon>Gordoniaceae</taxon>
        <taxon>Gordonia</taxon>
    </lineage>
</organism>
<dbReference type="EMBL" id="JAZDUE010000004">
    <property type="protein sequence ID" value="MEE4022729.1"/>
    <property type="molecule type" value="Genomic_DNA"/>
</dbReference>
<keyword evidence="3" id="KW-1185">Reference proteome</keyword>
<keyword evidence="1" id="KW-0472">Membrane</keyword>
<dbReference type="RefSeq" id="WP_330504016.1">
    <property type="nucleotide sequence ID" value="NZ_JAZDUE010000004.1"/>
</dbReference>
<accession>A0ABU7MSD7</accession>
<feature type="transmembrane region" description="Helical" evidence="1">
    <location>
        <begin position="61"/>
        <end position="79"/>
    </location>
</feature>
<proteinExistence type="predicted"/>
<reference evidence="2 3" key="1">
    <citation type="submission" date="2024-01" db="EMBL/GenBank/DDBJ databases">
        <title>Draft genome sequence of Gordonia sp. PKS22-38.</title>
        <authorList>
            <person name="Suphannarot A."/>
            <person name="Mingma R."/>
        </authorList>
    </citation>
    <scope>NUCLEOTIDE SEQUENCE [LARGE SCALE GENOMIC DNA]</scope>
    <source>
        <strain evidence="2 3">PKS22-38</strain>
    </source>
</reference>
<gene>
    <name evidence="2" type="ORF">V1Y59_06550</name>
</gene>
<evidence type="ECO:0000313" key="3">
    <source>
        <dbReference type="Proteomes" id="UP001335729"/>
    </source>
</evidence>
<protein>
    <submittedName>
        <fullName evidence="2">DUF2631 domain-containing protein</fullName>
    </submittedName>
</protein>
<evidence type="ECO:0000313" key="2">
    <source>
        <dbReference type="EMBL" id="MEE4022729.1"/>
    </source>
</evidence>
<feature type="transmembrane region" description="Helical" evidence="1">
    <location>
        <begin position="34"/>
        <end position="55"/>
    </location>
</feature>
<evidence type="ECO:0000256" key="1">
    <source>
        <dbReference type="SAM" id="Phobius"/>
    </source>
</evidence>
<name>A0ABU7MSD7_9ACTN</name>
<keyword evidence="1" id="KW-1133">Transmembrane helix</keyword>
<sequence>MASTEVEQIDTGWVREPADAPSARFGWHQSARKGFMFAGWFCVIALLGMLIGNHTGRVEDLYLIGFALVLVYFLVKPAFAKRGRWKS</sequence>
<dbReference type="Pfam" id="PF10939">
    <property type="entry name" value="DUF2631"/>
    <property type="match status" value="1"/>
</dbReference>
<dbReference type="InterPro" id="IPR024341">
    <property type="entry name" value="DUF2631"/>
</dbReference>
<comment type="caution">
    <text evidence="2">The sequence shown here is derived from an EMBL/GenBank/DDBJ whole genome shotgun (WGS) entry which is preliminary data.</text>
</comment>
<dbReference type="Proteomes" id="UP001335729">
    <property type="component" value="Unassembled WGS sequence"/>
</dbReference>